<dbReference type="InterPro" id="IPR001789">
    <property type="entry name" value="Sig_transdc_resp-reg_receiver"/>
</dbReference>
<dbReference type="CDD" id="cd00156">
    <property type="entry name" value="REC"/>
    <property type="match status" value="1"/>
</dbReference>
<accession>A0A372EK91</accession>
<reference evidence="10 11" key="1">
    <citation type="submission" date="2018-08" db="EMBL/GenBank/DDBJ databases">
        <title>Hydrogenophaga sp. LA-38 isolated from sludge.</title>
        <authorList>
            <person name="Im W.-T."/>
        </authorList>
    </citation>
    <scope>NUCLEOTIDE SEQUENCE [LARGE SCALE GENOMIC DNA]</scope>
    <source>
        <strain evidence="10 11">LA-38</strain>
    </source>
</reference>
<evidence type="ECO:0000256" key="2">
    <source>
        <dbReference type="ARBA" id="ARBA00012438"/>
    </source>
</evidence>
<dbReference type="Pfam" id="PF00072">
    <property type="entry name" value="Response_reg"/>
    <property type="match status" value="1"/>
</dbReference>
<dbReference type="SUPFAM" id="SSF47384">
    <property type="entry name" value="Homodimeric domain of signal transducing histidine kinase"/>
    <property type="match status" value="1"/>
</dbReference>
<dbReference type="InterPro" id="IPR003661">
    <property type="entry name" value="HisK_dim/P_dom"/>
</dbReference>
<keyword evidence="7" id="KW-1133">Transmembrane helix</keyword>
<comment type="caution">
    <text evidence="10">The sequence shown here is derived from an EMBL/GenBank/DDBJ whole genome shotgun (WGS) entry which is preliminary data.</text>
</comment>
<dbReference type="InterPro" id="IPR003594">
    <property type="entry name" value="HATPase_dom"/>
</dbReference>
<dbReference type="Gene3D" id="3.40.50.2300">
    <property type="match status" value="1"/>
</dbReference>
<dbReference type="GO" id="GO:0009927">
    <property type="term" value="F:histidine phosphotransfer kinase activity"/>
    <property type="evidence" value="ECO:0007669"/>
    <property type="project" value="TreeGrafter"/>
</dbReference>
<dbReference type="SMART" id="SM00448">
    <property type="entry name" value="REC"/>
    <property type="match status" value="1"/>
</dbReference>
<dbReference type="CDD" id="cd00082">
    <property type="entry name" value="HisKA"/>
    <property type="match status" value="1"/>
</dbReference>
<dbReference type="Gene3D" id="3.30.565.10">
    <property type="entry name" value="Histidine kinase-like ATPase, C-terminal domain"/>
    <property type="match status" value="1"/>
</dbReference>
<dbReference type="InterPro" id="IPR011006">
    <property type="entry name" value="CheY-like_superfamily"/>
</dbReference>
<evidence type="ECO:0000256" key="3">
    <source>
        <dbReference type="ARBA" id="ARBA00022553"/>
    </source>
</evidence>
<dbReference type="PROSITE" id="PS50110">
    <property type="entry name" value="RESPONSE_REGULATORY"/>
    <property type="match status" value="1"/>
</dbReference>
<sequence length="595" mass="64843">MTAWPWQLPPALAAPLAVQRIQLELLLEKTGPVRILSPIPFATPLAIVFHLKWASSLPLVWLGLFYAAVLLTYLRRRRLQARGPLQDHELSAVLRGRVRDIFLLGAMWGCAPWLLSAHRSVDGLLLISLFIIGAISLGSAIVSTHRQTIAAFSVPAAAGMVTACLWHGGLVGWVLAFCMALFLAMTLKWTFQQADLLAQSLTVRFEKEDLARRLAQQVELVEHANREKSRFLASASHDLRQPLHAISLFTSVLERARLDADSARTVARLGHSVRVLNQSLDTMLDISRLDAGAVQPRLEPLRVHDLFLALSHTFSGSAQARDLQIRFRAPGDLAVVSDAQLLTRLLGNLIDNAIKYTRCGGVLVAARSGAPAAREGWVCFEVIDTGIGIAAEHQQRVFDEFYQLANPQRDRAHGLGIGLSIVKRLSGLLEHPIALVSAPQRGTRCRVWVRRAAALDAPRAADTGRAPAEQPLPRHVLVIDDEPVGREALALLLSSCGCTVYPAGDLGQARQLLDRHPIEAVVSDFRLPGDGNGLEHLLALRRASPHLRTLLVTGETAPQRIADIKASGVPYLHKPVRAQQLMDALAGAAVAPPAM</sequence>
<proteinExistence type="predicted"/>
<dbReference type="Pfam" id="PF02518">
    <property type="entry name" value="HATPase_c"/>
    <property type="match status" value="1"/>
</dbReference>
<dbReference type="PRINTS" id="PR00344">
    <property type="entry name" value="BCTRLSENSOR"/>
</dbReference>
<dbReference type="SUPFAM" id="SSF55874">
    <property type="entry name" value="ATPase domain of HSP90 chaperone/DNA topoisomerase II/histidine kinase"/>
    <property type="match status" value="1"/>
</dbReference>
<keyword evidence="3 6" id="KW-0597">Phosphoprotein</keyword>
<keyword evidence="7" id="KW-0472">Membrane</keyword>
<keyword evidence="4" id="KW-0808">Transferase</keyword>
<dbReference type="Proteomes" id="UP000261931">
    <property type="component" value="Unassembled WGS sequence"/>
</dbReference>
<evidence type="ECO:0000256" key="1">
    <source>
        <dbReference type="ARBA" id="ARBA00000085"/>
    </source>
</evidence>
<dbReference type="EC" id="2.7.13.3" evidence="2"/>
<keyword evidence="7" id="KW-0812">Transmembrane</keyword>
<dbReference type="PROSITE" id="PS50109">
    <property type="entry name" value="HIS_KIN"/>
    <property type="match status" value="1"/>
</dbReference>
<evidence type="ECO:0000259" key="9">
    <source>
        <dbReference type="PROSITE" id="PS50110"/>
    </source>
</evidence>
<dbReference type="SMART" id="SM00388">
    <property type="entry name" value="HisKA"/>
    <property type="match status" value="1"/>
</dbReference>
<feature type="domain" description="Histidine kinase" evidence="8">
    <location>
        <begin position="234"/>
        <end position="453"/>
    </location>
</feature>
<evidence type="ECO:0000256" key="4">
    <source>
        <dbReference type="ARBA" id="ARBA00022679"/>
    </source>
</evidence>
<organism evidence="10 11">
    <name type="scientific">Hydrogenophaga borbori</name>
    <dbReference type="NCBI Taxonomy" id="2294117"/>
    <lineage>
        <taxon>Bacteria</taxon>
        <taxon>Pseudomonadati</taxon>
        <taxon>Pseudomonadota</taxon>
        <taxon>Betaproteobacteria</taxon>
        <taxon>Burkholderiales</taxon>
        <taxon>Comamonadaceae</taxon>
        <taxon>Hydrogenophaga</taxon>
    </lineage>
</organism>
<comment type="catalytic activity">
    <reaction evidence="1">
        <text>ATP + protein L-histidine = ADP + protein N-phospho-L-histidine.</text>
        <dbReference type="EC" id="2.7.13.3"/>
    </reaction>
</comment>
<dbReference type="SMART" id="SM00387">
    <property type="entry name" value="HATPase_c"/>
    <property type="match status" value="1"/>
</dbReference>
<evidence type="ECO:0000256" key="6">
    <source>
        <dbReference type="PROSITE-ProRule" id="PRU00169"/>
    </source>
</evidence>
<evidence type="ECO:0000313" key="10">
    <source>
        <dbReference type="EMBL" id="RFP79305.1"/>
    </source>
</evidence>
<dbReference type="InterPro" id="IPR005467">
    <property type="entry name" value="His_kinase_dom"/>
</dbReference>
<feature type="transmembrane region" description="Helical" evidence="7">
    <location>
        <begin position="174"/>
        <end position="191"/>
    </location>
</feature>
<dbReference type="PANTHER" id="PTHR43047:SF9">
    <property type="entry name" value="HISTIDINE KINASE"/>
    <property type="match status" value="1"/>
</dbReference>
<dbReference type="GO" id="GO:0000155">
    <property type="term" value="F:phosphorelay sensor kinase activity"/>
    <property type="evidence" value="ECO:0007669"/>
    <property type="project" value="InterPro"/>
</dbReference>
<protein>
    <recommendedName>
        <fullName evidence="2">histidine kinase</fullName>
        <ecNumber evidence="2">2.7.13.3</ecNumber>
    </recommendedName>
</protein>
<evidence type="ECO:0000256" key="5">
    <source>
        <dbReference type="ARBA" id="ARBA00022777"/>
    </source>
</evidence>
<dbReference type="AlphaFoldDB" id="A0A372EK91"/>
<dbReference type="Pfam" id="PF00512">
    <property type="entry name" value="HisKA"/>
    <property type="match status" value="1"/>
</dbReference>
<dbReference type="InterPro" id="IPR036890">
    <property type="entry name" value="HATPase_C_sf"/>
</dbReference>
<dbReference type="SUPFAM" id="SSF52172">
    <property type="entry name" value="CheY-like"/>
    <property type="match status" value="1"/>
</dbReference>
<feature type="domain" description="Response regulatory" evidence="9">
    <location>
        <begin position="475"/>
        <end position="589"/>
    </location>
</feature>
<dbReference type="InterPro" id="IPR004358">
    <property type="entry name" value="Sig_transdc_His_kin-like_C"/>
</dbReference>
<feature type="transmembrane region" description="Helical" evidence="7">
    <location>
        <begin position="124"/>
        <end position="142"/>
    </location>
</feature>
<dbReference type="RefSeq" id="WP_116958732.1">
    <property type="nucleotide sequence ID" value="NZ_QVLS01000005.1"/>
</dbReference>
<dbReference type="GO" id="GO:0005886">
    <property type="term" value="C:plasma membrane"/>
    <property type="evidence" value="ECO:0007669"/>
    <property type="project" value="TreeGrafter"/>
</dbReference>
<gene>
    <name evidence="10" type="ORF">DY262_10035</name>
</gene>
<dbReference type="PANTHER" id="PTHR43047">
    <property type="entry name" value="TWO-COMPONENT HISTIDINE PROTEIN KINASE"/>
    <property type="match status" value="1"/>
</dbReference>
<evidence type="ECO:0000259" key="8">
    <source>
        <dbReference type="PROSITE" id="PS50109"/>
    </source>
</evidence>
<name>A0A372EK91_9BURK</name>
<dbReference type="InterPro" id="IPR036097">
    <property type="entry name" value="HisK_dim/P_sf"/>
</dbReference>
<dbReference type="EMBL" id="QVLS01000005">
    <property type="protein sequence ID" value="RFP79305.1"/>
    <property type="molecule type" value="Genomic_DNA"/>
</dbReference>
<feature type="modified residue" description="4-aspartylphosphate" evidence="6">
    <location>
        <position position="524"/>
    </location>
</feature>
<dbReference type="Gene3D" id="1.10.287.130">
    <property type="match status" value="1"/>
</dbReference>
<evidence type="ECO:0000313" key="11">
    <source>
        <dbReference type="Proteomes" id="UP000261931"/>
    </source>
</evidence>
<evidence type="ECO:0000256" key="7">
    <source>
        <dbReference type="SAM" id="Phobius"/>
    </source>
</evidence>
<feature type="transmembrane region" description="Helical" evidence="7">
    <location>
        <begin position="101"/>
        <end position="118"/>
    </location>
</feature>
<feature type="transmembrane region" description="Helical" evidence="7">
    <location>
        <begin position="53"/>
        <end position="74"/>
    </location>
</feature>
<keyword evidence="11" id="KW-1185">Reference proteome</keyword>
<keyword evidence="5" id="KW-0418">Kinase</keyword>